<accession>A0A2N2DYZ5</accession>
<keyword evidence="3 6" id="KW-0812">Transmembrane</keyword>
<dbReference type="InterPro" id="IPR051311">
    <property type="entry name" value="DedA_domain"/>
</dbReference>
<protein>
    <submittedName>
        <fullName evidence="8">DedA family protein</fullName>
    </submittedName>
</protein>
<comment type="subcellular location">
    <subcellularLocation>
        <location evidence="1">Cell membrane</location>
        <topology evidence="1">Multi-pass membrane protein</topology>
    </subcellularLocation>
</comment>
<comment type="caution">
    <text evidence="8">The sequence shown here is derived from an EMBL/GenBank/DDBJ whole genome shotgun (WGS) entry which is preliminary data.</text>
</comment>
<keyword evidence="5 6" id="KW-0472">Membrane</keyword>
<evidence type="ECO:0000256" key="3">
    <source>
        <dbReference type="ARBA" id="ARBA00022692"/>
    </source>
</evidence>
<name>A0A2N2DYZ5_9BACT</name>
<dbReference type="GO" id="GO:0005886">
    <property type="term" value="C:plasma membrane"/>
    <property type="evidence" value="ECO:0007669"/>
    <property type="project" value="UniProtKB-SubCell"/>
</dbReference>
<evidence type="ECO:0000256" key="4">
    <source>
        <dbReference type="ARBA" id="ARBA00022989"/>
    </source>
</evidence>
<feature type="transmembrane region" description="Helical" evidence="6">
    <location>
        <begin position="16"/>
        <end position="34"/>
    </location>
</feature>
<keyword evidence="4 6" id="KW-1133">Transmembrane helix</keyword>
<proteinExistence type="predicted"/>
<evidence type="ECO:0000259" key="7">
    <source>
        <dbReference type="Pfam" id="PF09335"/>
    </source>
</evidence>
<keyword evidence="2" id="KW-1003">Cell membrane</keyword>
<dbReference type="Proteomes" id="UP000233325">
    <property type="component" value="Unassembled WGS sequence"/>
</dbReference>
<evidence type="ECO:0000256" key="6">
    <source>
        <dbReference type="SAM" id="Phobius"/>
    </source>
</evidence>
<dbReference type="InterPro" id="IPR032816">
    <property type="entry name" value="VTT_dom"/>
</dbReference>
<organism evidence="8 9">
    <name type="scientific">Candidatus Falkowbacteria bacterium HGW-Falkowbacteria-2</name>
    <dbReference type="NCBI Taxonomy" id="2013769"/>
    <lineage>
        <taxon>Bacteria</taxon>
        <taxon>Candidatus Falkowiibacteriota</taxon>
    </lineage>
</organism>
<evidence type="ECO:0000256" key="5">
    <source>
        <dbReference type="ARBA" id="ARBA00023136"/>
    </source>
</evidence>
<evidence type="ECO:0000313" key="8">
    <source>
        <dbReference type="EMBL" id="PKM87685.1"/>
    </source>
</evidence>
<evidence type="ECO:0000256" key="1">
    <source>
        <dbReference type="ARBA" id="ARBA00004651"/>
    </source>
</evidence>
<evidence type="ECO:0000313" key="9">
    <source>
        <dbReference type="Proteomes" id="UP000233325"/>
    </source>
</evidence>
<feature type="transmembrane region" description="Helical" evidence="6">
    <location>
        <begin position="181"/>
        <end position="198"/>
    </location>
</feature>
<sequence>MLITFVDALLAFAQEIGYWGVVFLMAIESSFIPFPSELVVPPAAYLAAQGTLNIWLVIGASVLGSLIGAIFNYFLAYYLGRPLIYRLASSKFARFLLIKPEQITRAELYFAKYDSASTFFGRLIPVIRQLISLPAGFVRMPLFKFIFYTFLGSLLWTLVLAGLGYFFGANEELWKTYYAEISWGIIGLAAIILALFIWKQRKKSIIK</sequence>
<reference evidence="8 9" key="1">
    <citation type="journal article" date="2017" name="ISME J.">
        <title>Potential for microbial H2 and metal transformations associated with novel bacteria and archaea in deep terrestrial subsurface sediments.</title>
        <authorList>
            <person name="Hernsdorf A.W."/>
            <person name="Amano Y."/>
            <person name="Miyakawa K."/>
            <person name="Ise K."/>
            <person name="Suzuki Y."/>
            <person name="Anantharaman K."/>
            <person name="Probst A."/>
            <person name="Burstein D."/>
            <person name="Thomas B.C."/>
            <person name="Banfield J.F."/>
        </authorList>
    </citation>
    <scope>NUCLEOTIDE SEQUENCE [LARGE SCALE GENOMIC DNA]</scope>
    <source>
        <strain evidence="8">HGW-Falkowbacteria-2</strain>
    </source>
</reference>
<dbReference type="EMBL" id="PHAH01000036">
    <property type="protein sequence ID" value="PKM87685.1"/>
    <property type="molecule type" value="Genomic_DNA"/>
</dbReference>
<dbReference type="PANTHER" id="PTHR42709">
    <property type="entry name" value="ALKALINE PHOSPHATASE LIKE PROTEIN"/>
    <property type="match status" value="1"/>
</dbReference>
<evidence type="ECO:0000256" key="2">
    <source>
        <dbReference type="ARBA" id="ARBA00022475"/>
    </source>
</evidence>
<feature type="domain" description="VTT" evidence="7">
    <location>
        <begin position="41"/>
        <end position="165"/>
    </location>
</feature>
<gene>
    <name evidence="8" type="ORF">CVU83_02700</name>
</gene>
<dbReference type="AlphaFoldDB" id="A0A2N2DYZ5"/>
<dbReference type="PANTHER" id="PTHR42709:SF6">
    <property type="entry name" value="UNDECAPRENYL PHOSPHATE TRANSPORTER A"/>
    <property type="match status" value="1"/>
</dbReference>
<feature type="transmembrane region" description="Helical" evidence="6">
    <location>
        <begin position="145"/>
        <end position="169"/>
    </location>
</feature>
<feature type="transmembrane region" description="Helical" evidence="6">
    <location>
        <begin position="54"/>
        <end position="79"/>
    </location>
</feature>
<dbReference type="Pfam" id="PF09335">
    <property type="entry name" value="VTT_dom"/>
    <property type="match status" value="1"/>
</dbReference>